<keyword evidence="12 14" id="KW-0067">ATP-binding</keyword>
<evidence type="ECO:0000256" key="13">
    <source>
        <dbReference type="ARBA" id="ARBA00023134"/>
    </source>
</evidence>
<dbReference type="NCBIfam" id="NF004469">
    <property type="entry name" value="PRK05800.1"/>
    <property type="match status" value="1"/>
</dbReference>
<dbReference type="Pfam" id="PF02283">
    <property type="entry name" value="CobU"/>
    <property type="match status" value="1"/>
</dbReference>
<feature type="binding site" evidence="16">
    <location>
        <begin position="67"/>
        <end position="69"/>
    </location>
    <ligand>
        <name>GTP</name>
        <dbReference type="ChEBI" id="CHEBI:37565"/>
    </ligand>
</feature>
<dbReference type="GO" id="GO:0009236">
    <property type="term" value="P:cobalamin biosynthetic process"/>
    <property type="evidence" value="ECO:0007669"/>
    <property type="project" value="UniProtKB-UniRule"/>
</dbReference>
<feature type="active site" description="GMP-histidine intermediate" evidence="15">
    <location>
        <position position="83"/>
    </location>
</feature>
<evidence type="ECO:0000256" key="14">
    <source>
        <dbReference type="PIRNR" id="PIRNR006135"/>
    </source>
</evidence>
<keyword evidence="18" id="KW-1185">Reference proteome</keyword>
<proteinExistence type="inferred from homology"/>
<evidence type="ECO:0000256" key="5">
    <source>
        <dbReference type="ARBA" id="ARBA00004692"/>
    </source>
</evidence>
<keyword evidence="8 14" id="KW-0169">Cobalamin biosynthesis</keyword>
<reference evidence="17 18" key="1">
    <citation type="journal article" date="2018" name="Int. J. Syst. Evol. Microbiol.">
        <title>Pseudooceanicola lipolyticus sp. nov., a marine alphaproteobacterium, reclassification of Oceanicola flagellatus as Pseudooceanicola flagellatus comb. nov. and emended description of the genus Pseudooceanicola.</title>
        <authorList>
            <person name="Huang M.-M."/>
            <person name="Guo L.-L."/>
            <person name="Wu Y.-H."/>
            <person name="Lai Q.-L."/>
            <person name="Shao Z.-Z."/>
            <person name="Wang C.-S."/>
            <person name="Wu M."/>
            <person name="Xu X.-W."/>
        </authorList>
    </citation>
    <scope>NUCLEOTIDE SEQUENCE [LARGE SCALE GENOMIC DNA]</scope>
    <source>
        <strain evidence="17 18">157</strain>
    </source>
</reference>
<dbReference type="GO" id="GO:0005524">
    <property type="term" value="F:ATP binding"/>
    <property type="evidence" value="ECO:0007669"/>
    <property type="project" value="UniProtKB-UniRule"/>
</dbReference>
<evidence type="ECO:0000256" key="7">
    <source>
        <dbReference type="ARBA" id="ARBA00007490"/>
    </source>
</evidence>
<comment type="catalytic activity">
    <reaction evidence="1 14">
        <text>adenosylcob(III)inamide + ATP = adenosylcob(III)inamide phosphate + ADP + H(+)</text>
        <dbReference type="Rhea" id="RHEA:15769"/>
        <dbReference type="ChEBI" id="CHEBI:2480"/>
        <dbReference type="ChEBI" id="CHEBI:15378"/>
        <dbReference type="ChEBI" id="CHEBI:30616"/>
        <dbReference type="ChEBI" id="CHEBI:58502"/>
        <dbReference type="ChEBI" id="CHEBI:456216"/>
        <dbReference type="EC" id="2.7.1.156"/>
    </reaction>
</comment>
<keyword evidence="11 14" id="KW-0418">Kinase</keyword>
<evidence type="ECO:0000256" key="15">
    <source>
        <dbReference type="PIRSR" id="PIRSR006135-1"/>
    </source>
</evidence>
<dbReference type="PANTHER" id="PTHR34848">
    <property type="match status" value="1"/>
</dbReference>
<evidence type="ECO:0000256" key="12">
    <source>
        <dbReference type="ARBA" id="ARBA00022840"/>
    </source>
</evidence>
<dbReference type="GO" id="GO:0008820">
    <property type="term" value="F:cobinamide phosphate guanylyltransferase activity"/>
    <property type="evidence" value="ECO:0007669"/>
    <property type="project" value="UniProtKB-UniRule"/>
</dbReference>
<dbReference type="EC" id="2.7.1.156" evidence="14"/>
<accession>A0A2M8IUG6</accession>
<evidence type="ECO:0000256" key="2">
    <source>
        <dbReference type="ARBA" id="ARBA00000711"/>
    </source>
</evidence>
<feature type="binding site" evidence="16">
    <location>
        <begin position="42"/>
        <end position="49"/>
    </location>
    <ligand>
        <name>GTP</name>
        <dbReference type="ChEBI" id="CHEBI:37565"/>
    </ligand>
</feature>
<keyword evidence="10 14" id="KW-0547">Nucleotide-binding</keyword>
<dbReference type="Proteomes" id="UP000231553">
    <property type="component" value="Unassembled WGS sequence"/>
</dbReference>
<comment type="function">
    <text evidence="4 14">Catalyzes ATP-dependent phosphorylation of adenosylcobinamide and addition of GMP to adenosylcobinamide phosphate.</text>
</comment>
<dbReference type="EC" id="2.7.7.62" evidence="14"/>
<dbReference type="InterPro" id="IPR027417">
    <property type="entry name" value="P-loop_NTPase"/>
</dbReference>
<comment type="caution">
    <text evidence="17">The sequence shown here is derived from an EMBL/GenBank/DDBJ whole genome shotgun (WGS) entry which is preliminary data.</text>
</comment>
<comment type="pathway">
    <text evidence="5 14">Cofactor biosynthesis; adenosylcobalamin biosynthesis; adenosylcobalamin from cob(II)yrinate a,c-diamide: step 6/7.</text>
</comment>
<dbReference type="PIRSF" id="PIRSF006135">
    <property type="entry name" value="CobU"/>
    <property type="match status" value="1"/>
</dbReference>
<keyword evidence="17" id="KW-0548">Nucleotidyltransferase</keyword>
<evidence type="ECO:0000256" key="9">
    <source>
        <dbReference type="ARBA" id="ARBA00022679"/>
    </source>
</evidence>
<feature type="binding site" evidence="16">
    <location>
        <position position="116"/>
    </location>
    <ligand>
        <name>GTP</name>
        <dbReference type="ChEBI" id="CHEBI:37565"/>
    </ligand>
</feature>
<dbReference type="GO" id="GO:0005525">
    <property type="term" value="F:GTP binding"/>
    <property type="evidence" value="ECO:0007669"/>
    <property type="project" value="UniProtKB-UniRule"/>
</dbReference>
<organism evidence="17 18">
    <name type="scientific">Pseudooceanicola lipolyticus</name>
    <dbReference type="NCBI Taxonomy" id="2029104"/>
    <lineage>
        <taxon>Bacteria</taxon>
        <taxon>Pseudomonadati</taxon>
        <taxon>Pseudomonadota</taxon>
        <taxon>Alphaproteobacteria</taxon>
        <taxon>Rhodobacterales</taxon>
        <taxon>Paracoccaceae</taxon>
        <taxon>Pseudooceanicola</taxon>
    </lineage>
</organism>
<dbReference type="Gene3D" id="3.40.50.300">
    <property type="entry name" value="P-loop containing nucleotide triphosphate hydrolases"/>
    <property type="match status" value="1"/>
</dbReference>
<keyword evidence="9 14" id="KW-0808">Transferase</keyword>
<comment type="pathway">
    <text evidence="6 14">Cofactor biosynthesis; adenosylcobalamin biosynthesis; adenosylcobalamin from cob(II)yrinate a,c-diamide: step 5/7.</text>
</comment>
<dbReference type="PANTHER" id="PTHR34848:SF1">
    <property type="entry name" value="BIFUNCTIONAL ADENOSYLCOBALAMIN BIOSYNTHESIS PROTEIN COBU"/>
    <property type="match status" value="1"/>
</dbReference>
<dbReference type="OrthoDB" id="9788370at2"/>
<comment type="catalytic activity">
    <reaction evidence="3">
        <text>adenosylcob(III)inamide + GTP = adenosylcob(III)inamide phosphate + GDP + H(+)</text>
        <dbReference type="Rhea" id="RHEA:15765"/>
        <dbReference type="ChEBI" id="CHEBI:2480"/>
        <dbReference type="ChEBI" id="CHEBI:15378"/>
        <dbReference type="ChEBI" id="CHEBI:37565"/>
        <dbReference type="ChEBI" id="CHEBI:58189"/>
        <dbReference type="ChEBI" id="CHEBI:58502"/>
        <dbReference type="EC" id="2.7.1.156"/>
    </reaction>
</comment>
<gene>
    <name evidence="17" type="ORF">CVM52_23675</name>
</gene>
<dbReference type="UniPathway" id="UPA00148">
    <property type="reaction ID" value="UER00236"/>
</dbReference>
<comment type="catalytic activity">
    <reaction evidence="2 14">
        <text>adenosylcob(III)inamide phosphate + GTP + H(+) = adenosylcob(III)inamide-GDP + diphosphate</text>
        <dbReference type="Rhea" id="RHEA:22712"/>
        <dbReference type="ChEBI" id="CHEBI:15378"/>
        <dbReference type="ChEBI" id="CHEBI:33019"/>
        <dbReference type="ChEBI" id="CHEBI:37565"/>
        <dbReference type="ChEBI" id="CHEBI:58502"/>
        <dbReference type="ChEBI" id="CHEBI:60487"/>
        <dbReference type="EC" id="2.7.7.62"/>
    </reaction>
</comment>
<dbReference type="AlphaFoldDB" id="A0A2M8IUG6"/>
<dbReference type="GO" id="GO:0043752">
    <property type="term" value="F:adenosylcobinamide kinase activity"/>
    <property type="evidence" value="ECO:0007669"/>
    <property type="project" value="UniProtKB-EC"/>
</dbReference>
<evidence type="ECO:0000256" key="8">
    <source>
        <dbReference type="ARBA" id="ARBA00022573"/>
    </source>
</evidence>
<evidence type="ECO:0000313" key="17">
    <source>
        <dbReference type="EMBL" id="PJE34169.1"/>
    </source>
</evidence>
<evidence type="ECO:0000313" key="18">
    <source>
        <dbReference type="Proteomes" id="UP000231553"/>
    </source>
</evidence>
<dbReference type="EMBL" id="PGTB01000227">
    <property type="protein sequence ID" value="PJE34169.1"/>
    <property type="molecule type" value="Genomic_DNA"/>
</dbReference>
<comment type="similarity">
    <text evidence="7 14">Belongs to the CobU/CobP family.</text>
</comment>
<evidence type="ECO:0000256" key="11">
    <source>
        <dbReference type="ARBA" id="ARBA00022777"/>
    </source>
</evidence>
<evidence type="ECO:0000256" key="4">
    <source>
        <dbReference type="ARBA" id="ARBA00003889"/>
    </source>
</evidence>
<sequence length="205" mass="21863">MHPTPVAAEPCARLLESLRTVTCLGSKKGQINVLPKTTLVLGGAASGKSAYAETLVLNTSTHCIYLATAQAFDTEMQAKICRHQNRRGPAWSTIEAPLNAADVLGKLAEGQVCLLDCATLWLSNHLMTENEIEAEQSALLHALRLCPARVVVVSNEVGHGVVPDNALARRFREAQGRLNIALATEADLVVQVTAGLPQVLKGQTP</sequence>
<dbReference type="SUPFAM" id="SSF52540">
    <property type="entry name" value="P-loop containing nucleoside triphosphate hydrolases"/>
    <property type="match status" value="1"/>
</dbReference>
<evidence type="ECO:0000256" key="3">
    <source>
        <dbReference type="ARBA" id="ARBA00001522"/>
    </source>
</evidence>
<evidence type="ECO:0000256" key="16">
    <source>
        <dbReference type="PIRSR" id="PIRSR006135-2"/>
    </source>
</evidence>
<feature type="binding site" evidence="16">
    <location>
        <position position="95"/>
    </location>
    <ligand>
        <name>GTP</name>
        <dbReference type="ChEBI" id="CHEBI:37565"/>
    </ligand>
</feature>
<dbReference type="InterPro" id="IPR003203">
    <property type="entry name" value="CobU/CobP"/>
</dbReference>
<keyword evidence="13 14" id="KW-0342">GTP-binding</keyword>
<dbReference type="CDD" id="cd00544">
    <property type="entry name" value="CobU"/>
    <property type="match status" value="1"/>
</dbReference>
<name>A0A2M8IUG6_9RHOB</name>
<evidence type="ECO:0000256" key="10">
    <source>
        <dbReference type="ARBA" id="ARBA00022741"/>
    </source>
</evidence>
<evidence type="ECO:0000256" key="6">
    <source>
        <dbReference type="ARBA" id="ARBA00005159"/>
    </source>
</evidence>
<evidence type="ECO:0000256" key="1">
    <source>
        <dbReference type="ARBA" id="ARBA00000312"/>
    </source>
</evidence>
<protein>
    <recommendedName>
        <fullName evidence="14">Bifunctional adenosylcobalamin biosynthesis protein</fullName>
        <ecNumber evidence="14">2.7.1.156</ecNumber>
        <ecNumber evidence="14">2.7.7.62</ecNumber>
    </recommendedName>
</protein>